<gene>
    <name evidence="1" type="ORF">SCALOS_LOCUS5769</name>
</gene>
<sequence>MLVSSTIIYYIERGYFNQEEKTWYRVNSLGQNEKSPFQSIIHSFWWSIATITTTGYGDAVPVTGLGRLFAGFTMLFGILFFALPTSIIGSNLVTEWNHYYRWKFQMRMRKALEQCKVTNKSETSSFESRQSEKNILYFKKQNSMIFDAISEVQELLYDINPVKFGRYKDLQIRYAEALEKINGLEIELGKWKKIASNNNSFKNNDTDSEYEFDQVGSKEKKNSFSSLKGSQRSYRTPLSRYARNLSNPTNDKIEKVGNFKDSSTNISNNIEIIIDKQSHAIYKEPE</sequence>
<organism evidence="1 2">
    <name type="scientific">Scutellospora calospora</name>
    <dbReference type="NCBI Taxonomy" id="85575"/>
    <lineage>
        <taxon>Eukaryota</taxon>
        <taxon>Fungi</taxon>
        <taxon>Fungi incertae sedis</taxon>
        <taxon>Mucoromycota</taxon>
        <taxon>Glomeromycotina</taxon>
        <taxon>Glomeromycetes</taxon>
        <taxon>Diversisporales</taxon>
        <taxon>Gigasporaceae</taxon>
        <taxon>Scutellospora</taxon>
    </lineage>
</organism>
<protein>
    <submittedName>
        <fullName evidence="1">303_t:CDS:1</fullName>
    </submittedName>
</protein>
<reference evidence="1" key="1">
    <citation type="submission" date="2021-06" db="EMBL/GenBank/DDBJ databases">
        <authorList>
            <person name="Kallberg Y."/>
            <person name="Tangrot J."/>
            <person name="Rosling A."/>
        </authorList>
    </citation>
    <scope>NUCLEOTIDE SEQUENCE</scope>
    <source>
        <strain evidence="1">AU212A</strain>
    </source>
</reference>
<keyword evidence="2" id="KW-1185">Reference proteome</keyword>
<proteinExistence type="predicted"/>
<dbReference type="EMBL" id="CAJVPM010009941">
    <property type="protein sequence ID" value="CAG8568620.1"/>
    <property type="molecule type" value="Genomic_DNA"/>
</dbReference>
<evidence type="ECO:0000313" key="1">
    <source>
        <dbReference type="EMBL" id="CAG8568620.1"/>
    </source>
</evidence>
<evidence type="ECO:0000313" key="2">
    <source>
        <dbReference type="Proteomes" id="UP000789860"/>
    </source>
</evidence>
<accession>A0ACA9M878</accession>
<name>A0ACA9M878_9GLOM</name>
<comment type="caution">
    <text evidence="1">The sequence shown here is derived from an EMBL/GenBank/DDBJ whole genome shotgun (WGS) entry which is preliminary data.</text>
</comment>
<dbReference type="Proteomes" id="UP000789860">
    <property type="component" value="Unassembled WGS sequence"/>
</dbReference>
<feature type="non-terminal residue" evidence="1">
    <location>
        <position position="286"/>
    </location>
</feature>